<dbReference type="InterPro" id="IPR004155">
    <property type="entry name" value="PBS_lyase_HEAT"/>
</dbReference>
<dbReference type="AlphaFoldDB" id="A0A3N0GJB8"/>
<name>A0A3N0GJB8_9ACTN</name>
<accession>A0A3N0GJB8</accession>
<dbReference type="Proteomes" id="UP000279994">
    <property type="component" value="Unassembled WGS sequence"/>
</dbReference>
<sequence>MSLFTRRHRIEQLAALGDVTGLREAMLAAARAGAADELCVAASALVDLGEAGITALLEAILDDPDHAHFGRIEDETFHRAASPRAVALLADALECHPDGQVRLVASDLLRRLDTALADEAFAAGVTDRDPHVRLSAARGLADHGDARGVRALLEWVAHSDDPLPALAGLARLGDPAVVPALQQVLASARTPYVAAAIARTVAEIEAHPAPPSQPLDRLARLRDRIRSIELVDRRPRPTGPDVERALQQVAAIDANLATAMEVLRTGSTSLGRPVTKAQVGIGLASLAAAVSGDEVDRSMSAILQPRGVRALRAVVVDLDVIASELQERGASAPSAEE</sequence>
<dbReference type="Pfam" id="PF13646">
    <property type="entry name" value="HEAT_2"/>
    <property type="match status" value="1"/>
</dbReference>
<dbReference type="EMBL" id="RJSF01000046">
    <property type="protein sequence ID" value="RNM12140.1"/>
    <property type="molecule type" value="Genomic_DNA"/>
</dbReference>
<gene>
    <name evidence="1" type="ORF">EFL26_20245</name>
</gene>
<evidence type="ECO:0000313" key="1">
    <source>
        <dbReference type="EMBL" id="RNM12140.1"/>
    </source>
</evidence>
<evidence type="ECO:0000313" key="2">
    <source>
        <dbReference type="Proteomes" id="UP000279994"/>
    </source>
</evidence>
<dbReference type="RefSeq" id="WP_123224720.1">
    <property type="nucleotide sequence ID" value="NZ_RJSF01000046.1"/>
</dbReference>
<dbReference type="Gene3D" id="1.25.10.10">
    <property type="entry name" value="Leucine-rich Repeat Variant"/>
    <property type="match status" value="1"/>
</dbReference>
<dbReference type="InterPro" id="IPR016024">
    <property type="entry name" value="ARM-type_fold"/>
</dbReference>
<dbReference type="Pfam" id="PF03130">
    <property type="entry name" value="HEAT_PBS"/>
    <property type="match status" value="1"/>
</dbReference>
<reference evidence="1 2" key="1">
    <citation type="submission" date="2018-11" db="EMBL/GenBank/DDBJ databases">
        <authorList>
            <person name="Li F."/>
        </authorList>
    </citation>
    <scope>NUCLEOTIDE SEQUENCE [LARGE SCALE GENOMIC DNA]</scope>
    <source>
        <strain evidence="1 2">Gsoil 818</strain>
    </source>
</reference>
<dbReference type="SUPFAM" id="SSF48371">
    <property type="entry name" value="ARM repeat"/>
    <property type="match status" value="1"/>
</dbReference>
<proteinExistence type="predicted"/>
<keyword evidence="2" id="KW-1185">Reference proteome</keyword>
<comment type="caution">
    <text evidence="1">The sequence shown here is derived from an EMBL/GenBank/DDBJ whole genome shotgun (WGS) entry which is preliminary data.</text>
</comment>
<protein>
    <submittedName>
        <fullName evidence="1">HEAT repeat domain-containing protein</fullName>
    </submittedName>
</protein>
<organism evidence="1 2">
    <name type="scientific">Nocardioides pocheonensis</name>
    <dbReference type="NCBI Taxonomy" id="661485"/>
    <lineage>
        <taxon>Bacteria</taxon>
        <taxon>Bacillati</taxon>
        <taxon>Actinomycetota</taxon>
        <taxon>Actinomycetes</taxon>
        <taxon>Propionibacteriales</taxon>
        <taxon>Nocardioidaceae</taxon>
        <taxon>Nocardioides</taxon>
    </lineage>
</organism>
<dbReference type="InterPro" id="IPR011989">
    <property type="entry name" value="ARM-like"/>
</dbReference>